<dbReference type="OrthoDB" id="2130433at2759"/>
<dbReference type="CDD" id="cd00882">
    <property type="entry name" value="Ras_like_GTPase"/>
    <property type="match status" value="1"/>
</dbReference>
<dbReference type="Proteomes" id="UP000567179">
    <property type="component" value="Unassembled WGS sequence"/>
</dbReference>
<dbReference type="InterPro" id="IPR006073">
    <property type="entry name" value="GTP-bd"/>
</dbReference>
<name>A0A8H5BH65_9AGAR</name>
<keyword evidence="3" id="KW-1185">Reference proteome</keyword>
<reference evidence="2 3" key="1">
    <citation type="journal article" date="2020" name="ISME J.">
        <title>Uncovering the hidden diversity of litter-decomposition mechanisms in mushroom-forming fungi.</title>
        <authorList>
            <person name="Floudas D."/>
            <person name="Bentzer J."/>
            <person name="Ahren D."/>
            <person name="Johansson T."/>
            <person name="Persson P."/>
            <person name="Tunlid A."/>
        </authorList>
    </citation>
    <scope>NUCLEOTIDE SEQUENCE [LARGE SCALE GENOMIC DNA]</scope>
    <source>
        <strain evidence="2 3">CBS 101986</strain>
    </source>
</reference>
<evidence type="ECO:0000313" key="2">
    <source>
        <dbReference type="EMBL" id="KAF5322388.1"/>
    </source>
</evidence>
<proteinExistence type="predicted"/>
<dbReference type="EMBL" id="JAACJJ010000028">
    <property type="protein sequence ID" value="KAF5322388.1"/>
    <property type="molecule type" value="Genomic_DNA"/>
</dbReference>
<dbReference type="Pfam" id="PF01926">
    <property type="entry name" value="MMR_HSR1"/>
    <property type="match status" value="1"/>
</dbReference>
<comment type="caution">
    <text evidence="2">The sequence shown here is derived from an EMBL/GenBank/DDBJ whole genome shotgun (WGS) entry which is preliminary data.</text>
</comment>
<dbReference type="Gene3D" id="3.40.50.300">
    <property type="entry name" value="P-loop containing nucleotide triphosphate hydrolases"/>
    <property type="match status" value="1"/>
</dbReference>
<organism evidence="2 3">
    <name type="scientific">Psilocybe cf. subviscida</name>
    <dbReference type="NCBI Taxonomy" id="2480587"/>
    <lineage>
        <taxon>Eukaryota</taxon>
        <taxon>Fungi</taxon>
        <taxon>Dikarya</taxon>
        <taxon>Basidiomycota</taxon>
        <taxon>Agaricomycotina</taxon>
        <taxon>Agaricomycetes</taxon>
        <taxon>Agaricomycetidae</taxon>
        <taxon>Agaricales</taxon>
        <taxon>Agaricineae</taxon>
        <taxon>Strophariaceae</taxon>
        <taxon>Psilocybe</taxon>
    </lineage>
</organism>
<sequence length="420" mass="45947">MYKKTQLNDSIDMILISGETGVGKSTFINAAGPIGKMAVVGHALESCTAEPEGYLIEDNERRVVLVDTPGFNNSIIERGDDDILRAIIAWLQDALRHDENAKLAGIIYLHDVTNVERRVPKLIDALNLYVVPAVILATVQCHGGPISDQKSGGLKERYPNIFTGDHFGRHDQQTTALALIDKVIESRTPAPLSSVIQNLQRLRDNHALPKVVRLARDLLSSYRASQTEGGSHISTFAFDVARARLMLSRPNLDWETIDTIRLSLSSESLDCLSTISVTPADAGGGDHSSTLYSNVGQGQLTPDKLVNPDWHLLPPSSSSSFSVSLDRSWAYQTERERESYISGLDSESLHRLSIISGTPSLGSILSIEENNFNPVADRLAQASIISCSTSCSSATTEYGQDPWSRDLSSQSSIRTLCWRD</sequence>
<evidence type="ECO:0000259" key="1">
    <source>
        <dbReference type="Pfam" id="PF01926"/>
    </source>
</evidence>
<gene>
    <name evidence="2" type="ORF">D9619_000447</name>
</gene>
<evidence type="ECO:0000313" key="3">
    <source>
        <dbReference type="Proteomes" id="UP000567179"/>
    </source>
</evidence>
<protein>
    <recommendedName>
        <fullName evidence="1">G domain-containing protein</fullName>
    </recommendedName>
</protein>
<dbReference type="AlphaFoldDB" id="A0A8H5BH65"/>
<feature type="domain" description="G" evidence="1">
    <location>
        <begin position="14"/>
        <end position="112"/>
    </location>
</feature>
<dbReference type="SUPFAM" id="SSF52540">
    <property type="entry name" value="P-loop containing nucleoside triphosphate hydrolases"/>
    <property type="match status" value="1"/>
</dbReference>
<dbReference type="GO" id="GO:0005525">
    <property type="term" value="F:GTP binding"/>
    <property type="evidence" value="ECO:0007669"/>
    <property type="project" value="InterPro"/>
</dbReference>
<accession>A0A8H5BH65</accession>
<dbReference type="PROSITE" id="PS00675">
    <property type="entry name" value="SIGMA54_INTERACT_1"/>
    <property type="match status" value="1"/>
</dbReference>
<dbReference type="InterPro" id="IPR027417">
    <property type="entry name" value="P-loop_NTPase"/>
</dbReference>
<dbReference type="InterPro" id="IPR025662">
    <property type="entry name" value="Sigma_54_int_dom_ATP-bd_1"/>
</dbReference>